<dbReference type="OrthoDB" id="2973423at2"/>
<protein>
    <submittedName>
        <fullName evidence="1">Uncharacterized protein</fullName>
    </submittedName>
</protein>
<dbReference type="Proteomes" id="UP000290649">
    <property type="component" value="Unassembled WGS sequence"/>
</dbReference>
<organism evidence="1 2">
    <name type="scientific">Anaerobacillus alkaliphilus</name>
    <dbReference type="NCBI Taxonomy" id="1548597"/>
    <lineage>
        <taxon>Bacteria</taxon>
        <taxon>Bacillati</taxon>
        <taxon>Bacillota</taxon>
        <taxon>Bacilli</taxon>
        <taxon>Bacillales</taxon>
        <taxon>Bacillaceae</taxon>
        <taxon>Anaerobacillus</taxon>
    </lineage>
</organism>
<keyword evidence="2" id="KW-1185">Reference proteome</keyword>
<dbReference type="EMBL" id="QOUX01000037">
    <property type="protein sequence ID" value="RXJ00723.1"/>
    <property type="molecule type" value="Genomic_DNA"/>
</dbReference>
<dbReference type="RefSeq" id="WP_129078414.1">
    <property type="nucleotide sequence ID" value="NZ_QOUX01000037.1"/>
</dbReference>
<dbReference type="AlphaFoldDB" id="A0A4Q0VSD9"/>
<accession>A0A4Q0VSD9</accession>
<comment type="caution">
    <text evidence="1">The sequence shown here is derived from an EMBL/GenBank/DDBJ whole genome shotgun (WGS) entry which is preliminary data.</text>
</comment>
<proteinExistence type="predicted"/>
<reference evidence="1 2" key="1">
    <citation type="journal article" date="2019" name="Int. J. Syst. Evol. Microbiol.">
        <title>Anaerobacillus alkaliphilus sp. nov., a novel alkaliphilic and moderately halophilic bacterium.</title>
        <authorList>
            <person name="Borsodi A.K."/>
            <person name="Aszalos J.M."/>
            <person name="Bihari P."/>
            <person name="Nagy I."/>
            <person name="Schumann P."/>
            <person name="Sproer C."/>
            <person name="Kovacs A.L."/>
            <person name="Boka K."/>
            <person name="Dobosy P."/>
            <person name="Ovari M."/>
            <person name="Szili-Kovacs T."/>
            <person name="Toth E."/>
        </authorList>
    </citation>
    <scope>NUCLEOTIDE SEQUENCE [LARGE SCALE GENOMIC DNA]</scope>
    <source>
        <strain evidence="1 2">B16-10</strain>
    </source>
</reference>
<evidence type="ECO:0000313" key="2">
    <source>
        <dbReference type="Proteomes" id="UP000290649"/>
    </source>
</evidence>
<gene>
    <name evidence="1" type="ORF">DS745_11745</name>
</gene>
<name>A0A4Q0VSD9_9BACI</name>
<sequence length="61" mass="7137">MNVIEQSIYDIKLEKDDELGRELVEIISTEKKQHKRAKVLVHQVIQIDDSTYTAIINILEE</sequence>
<evidence type="ECO:0000313" key="1">
    <source>
        <dbReference type="EMBL" id="RXJ00723.1"/>
    </source>
</evidence>